<dbReference type="AlphaFoldDB" id="A0AAV1LZB3"/>
<dbReference type="InterPro" id="IPR050863">
    <property type="entry name" value="CenT-Element_Derived"/>
</dbReference>
<dbReference type="Proteomes" id="UP001314205">
    <property type="component" value="Unassembled WGS sequence"/>
</dbReference>
<feature type="compositionally biased region" description="Basic residues" evidence="1">
    <location>
        <begin position="286"/>
        <end position="296"/>
    </location>
</feature>
<evidence type="ECO:0000313" key="4">
    <source>
        <dbReference type="Proteomes" id="UP001314205"/>
    </source>
</evidence>
<gene>
    <name evidence="3" type="ORF">PARMNEM_LOCUS19104</name>
</gene>
<evidence type="ECO:0000313" key="3">
    <source>
        <dbReference type="EMBL" id="CAK1600329.1"/>
    </source>
</evidence>
<organism evidence="3 4">
    <name type="scientific">Parnassius mnemosyne</name>
    <name type="common">clouded apollo</name>
    <dbReference type="NCBI Taxonomy" id="213953"/>
    <lineage>
        <taxon>Eukaryota</taxon>
        <taxon>Metazoa</taxon>
        <taxon>Ecdysozoa</taxon>
        <taxon>Arthropoda</taxon>
        <taxon>Hexapoda</taxon>
        <taxon>Insecta</taxon>
        <taxon>Pterygota</taxon>
        <taxon>Neoptera</taxon>
        <taxon>Endopterygota</taxon>
        <taxon>Lepidoptera</taxon>
        <taxon>Glossata</taxon>
        <taxon>Ditrysia</taxon>
        <taxon>Papilionoidea</taxon>
        <taxon>Papilionidae</taxon>
        <taxon>Parnassiinae</taxon>
        <taxon>Parnassini</taxon>
        <taxon>Parnassius</taxon>
        <taxon>Driopa</taxon>
    </lineage>
</organism>
<feature type="region of interest" description="Disordered" evidence="1">
    <location>
        <begin position="258"/>
        <end position="296"/>
    </location>
</feature>
<dbReference type="EMBL" id="CAVLGL010000115">
    <property type="protein sequence ID" value="CAK1600329.1"/>
    <property type="molecule type" value="Genomic_DNA"/>
</dbReference>
<protein>
    <recommendedName>
        <fullName evidence="2">DDE-1 domain-containing protein</fullName>
    </recommendedName>
</protein>
<sequence>MNYDETNLTDCKTYIYKRGTKYPERILNNSKTAISLMFTGTAHGELLPIYVVYKSDHLWDTWLEGGPEGTRYSRSKSGWFDAVCFKDWFNTIIVPYAHKIAGRKLLIGDNLSSYFSENLLKTCKEINIAFVCLPPKTTHLLQPLDVAFFAPLKTYWRDVLTHWKLMEERKHKTLVKNSFHKLLGQLKNKLVKRGAVSRNLEAGFSKSGLYPINPELPKSRLPQRTNVTDQQINNTTLLVVTEILQEIRNPLAPAQIRRKRKCDVQPGKSMTAADLVQSELHTTTKSNKKKTRKAQG</sequence>
<dbReference type="PANTHER" id="PTHR19303:SF57">
    <property type="entry name" value="HTH CENPB-TYPE DOMAIN-CONTAINING PROTEIN"/>
    <property type="match status" value="1"/>
</dbReference>
<reference evidence="3 4" key="1">
    <citation type="submission" date="2023-11" db="EMBL/GenBank/DDBJ databases">
        <authorList>
            <person name="Hedman E."/>
            <person name="Englund M."/>
            <person name="Stromberg M."/>
            <person name="Nyberg Akerstrom W."/>
            <person name="Nylinder S."/>
            <person name="Jareborg N."/>
            <person name="Kallberg Y."/>
            <person name="Kronander E."/>
        </authorList>
    </citation>
    <scope>NUCLEOTIDE SEQUENCE [LARGE SCALE GENOMIC DNA]</scope>
</reference>
<dbReference type="InterPro" id="IPR004875">
    <property type="entry name" value="DDE_SF_endonuclease_dom"/>
</dbReference>
<evidence type="ECO:0000256" key="1">
    <source>
        <dbReference type="SAM" id="MobiDB-lite"/>
    </source>
</evidence>
<name>A0AAV1LZB3_9NEOP</name>
<keyword evidence="4" id="KW-1185">Reference proteome</keyword>
<proteinExistence type="predicted"/>
<evidence type="ECO:0000259" key="2">
    <source>
        <dbReference type="Pfam" id="PF03184"/>
    </source>
</evidence>
<dbReference type="GO" id="GO:0003677">
    <property type="term" value="F:DNA binding"/>
    <property type="evidence" value="ECO:0007669"/>
    <property type="project" value="TreeGrafter"/>
</dbReference>
<dbReference type="PANTHER" id="PTHR19303">
    <property type="entry name" value="TRANSPOSON"/>
    <property type="match status" value="1"/>
</dbReference>
<dbReference type="Pfam" id="PF03184">
    <property type="entry name" value="DDE_1"/>
    <property type="match status" value="1"/>
</dbReference>
<comment type="caution">
    <text evidence="3">The sequence shown here is derived from an EMBL/GenBank/DDBJ whole genome shotgun (WGS) entry which is preliminary data.</text>
</comment>
<feature type="domain" description="DDE-1" evidence="2">
    <location>
        <begin position="40"/>
        <end position="173"/>
    </location>
</feature>
<dbReference type="GO" id="GO:0005634">
    <property type="term" value="C:nucleus"/>
    <property type="evidence" value="ECO:0007669"/>
    <property type="project" value="TreeGrafter"/>
</dbReference>
<accession>A0AAV1LZB3</accession>